<dbReference type="PRINTS" id="PR01100">
    <property type="entry name" value="SHIKIMTKNASE"/>
</dbReference>
<dbReference type="PANTHER" id="PTHR21087:SF16">
    <property type="entry name" value="SHIKIMATE KINASE 1, CHLOROPLASTIC"/>
    <property type="match status" value="1"/>
</dbReference>
<keyword evidence="8 11" id="KW-0067">ATP-binding</keyword>
<dbReference type="Proteomes" id="UP000233440">
    <property type="component" value="Unassembled WGS sequence"/>
</dbReference>
<feature type="transmembrane region" description="Helical" evidence="12">
    <location>
        <begin position="12"/>
        <end position="31"/>
    </location>
</feature>
<comment type="pathway">
    <text evidence="1 11">Metabolic intermediate biosynthesis; chorismate biosynthesis; chorismate from D-erythrose 4-phosphate and phosphoenolpyruvate: step 5/7.</text>
</comment>
<evidence type="ECO:0000256" key="11">
    <source>
        <dbReference type="HAMAP-Rule" id="MF_00109"/>
    </source>
</evidence>
<dbReference type="CDD" id="cd00464">
    <property type="entry name" value="SK"/>
    <property type="match status" value="1"/>
</dbReference>
<accession>A0A2N3LPB4</accession>
<keyword evidence="12" id="KW-1133">Transmembrane helix</keyword>
<dbReference type="InterPro" id="IPR027417">
    <property type="entry name" value="P-loop_NTPase"/>
</dbReference>
<dbReference type="RefSeq" id="WP_101353094.1">
    <property type="nucleotide sequence ID" value="NZ_PIQO01000002.1"/>
</dbReference>
<evidence type="ECO:0000256" key="7">
    <source>
        <dbReference type="ARBA" id="ARBA00022777"/>
    </source>
</evidence>
<comment type="caution">
    <text evidence="13">The sequence shown here is derived from an EMBL/GenBank/DDBJ whole genome shotgun (WGS) entry which is preliminary data.</text>
</comment>
<keyword evidence="11" id="KW-0479">Metal-binding</keyword>
<dbReference type="Gene3D" id="3.40.50.300">
    <property type="entry name" value="P-loop containing nucleotide triphosphate hydrolases"/>
    <property type="match status" value="1"/>
</dbReference>
<evidence type="ECO:0000313" key="14">
    <source>
        <dbReference type="Proteomes" id="UP000233440"/>
    </source>
</evidence>
<comment type="caution">
    <text evidence="11">Lacks conserved residue(s) required for the propagation of feature annotation.</text>
</comment>
<evidence type="ECO:0000256" key="5">
    <source>
        <dbReference type="ARBA" id="ARBA00022679"/>
    </source>
</evidence>
<dbReference type="GO" id="GO:0008652">
    <property type="term" value="P:amino acid biosynthetic process"/>
    <property type="evidence" value="ECO:0007669"/>
    <property type="project" value="UniProtKB-KW"/>
</dbReference>
<keyword evidence="5 11" id="KW-0808">Transferase</keyword>
<comment type="catalytic activity">
    <reaction evidence="10 11">
        <text>shikimate + ATP = 3-phosphoshikimate + ADP + H(+)</text>
        <dbReference type="Rhea" id="RHEA:13121"/>
        <dbReference type="ChEBI" id="CHEBI:15378"/>
        <dbReference type="ChEBI" id="CHEBI:30616"/>
        <dbReference type="ChEBI" id="CHEBI:36208"/>
        <dbReference type="ChEBI" id="CHEBI:145989"/>
        <dbReference type="ChEBI" id="CHEBI:456216"/>
        <dbReference type="EC" id="2.7.1.71"/>
    </reaction>
</comment>
<feature type="binding site" evidence="11">
    <location>
        <position position="145"/>
    </location>
    <ligand>
        <name>substrate</name>
    </ligand>
</feature>
<dbReference type="EMBL" id="PIQO01000002">
    <property type="protein sequence ID" value="PKR86456.1"/>
    <property type="molecule type" value="Genomic_DNA"/>
</dbReference>
<evidence type="ECO:0000256" key="6">
    <source>
        <dbReference type="ARBA" id="ARBA00022741"/>
    </source>
</evidence>
<evidence type="ECO:0000256" key="4">
    <source>
        <dbReference type="ARBA" id="ARBA00022605"/>
    </source>
</evidence>
<feature type="binding site" evidence="11">
    <location>
        <position position="42"/>
    </location>
    <ligand>
        <name>substrate</name>
    </ligand>
</feature>
<keyword evidence="12" id="KW-0472">Membrane</keyword>
<keyword evidence="7 11" id="KW-0418">Kinase</keyword>
<organism evidence="13 14">
    <name type="scientific">Heyndrickxia camelliae</name>
    <dbReference type="NCBI Taxonomy" id="1707093"/>
    <lineage>
        <taxon>Bacteria</taxon>
        <taxon>Bacillati</taxon>
        <taxon>Bacillota</taxon>
        <taxon>Bacilli</taxon>
        <taxon>Bacillales</taxon>
        <taxon>Bacillaceae</taxon>
        <taxon>Heyndrickxia</taxon>
    </lineage>
</organism>
<feature type="binding site" evidence="11">
    <location>
        <position position="127"/>
    </location>
    <ligand>
        <name>ATP</name>
        <dbReference type="ChEBI" id="CHEBI:30616"/>
    </ligand>
</feature>
<dbReference type="OrthoDB" id="9800332at2"/>
<evidence type="ECO:0000256" key="2">
    <source>
        <dbReference type="ARBA" id="ARBA00006997"/>
    </source>
</evidence>
<keyword evidence="6 11" id="KW-0547">Nucleotide-binding</keyword>
<dbReference type="InterPro" id="IPR000623">
    <property type="entry name" value="Shikimate_kinase/TSH1"/>
</dbReference>
<dbReference type="GO" id="GO:0009073">
    <property type="term" value="P:aromatic amino acid family biosynthetic process"/>
    <property type="evidence" value="ECO:0007669"/>
    <property type="project" value="UniProtKB-KW"/>
</dbReference>
<dbReference type="GO" id="GO:0000287">
    <property type="term" value="F:magnesium ion binding"/>
    <property type="evidence" value="ECO:0007669"/>
    <property type="project" value="UniProtKB-UniRule"/>
</dbReference>
<dbReference type="GO" id="GO:0009423">
    <property type="term" value="P:chorismate biosynthetic process"/>
    <property type="evidence" value="ECO:0007669"/>
    <property type="project" value="UniProtKB-UniRule"/>
</dbReference>
<evidence type="ECO:0000256" key="10">
    <source>
        <dbReference type="ARBA" id="ARBA00048567"/>
    </source>
</evidence>
<evidence type="ECO:0000256" key="12">
    <source>
        <dbReference type="SAM" id="Phobius"/>
    </source>
</evidence>
<dbReference type="GO" id="GO:0005829">
    <property type="term" value="C:cytosol"/>
    <property type="evidence" value="ECO:0007669"/>
    <property type="project" value="TreeGrafter"/>
</dbReference>
<feature type="binding site" evidence="11">
    <location>
        <position position="24"/>
    </location>
    <ligand>
        <name>Mg(2+)</name>
        <dbReference type="ChEBI" id="CHEBI:18420"/>
    </ligand>
</feature>
<comment type="similarity">
    <text evidence="2 11">Belongs to the shikimate kinase family.</text>
</comment>
<evidence type="ECO:0000256" key="9">
    <source>
        <dbReference type="ARBA" id="ARBA00023141"/>
    </source>
</evidence>
<dbReference type="Pfam" id="PF01202">
    <property type="entry name" value="SKI"/>
    <property type="match status" value="1"/>
</dbReference>
<evidence type="ECO:0000256" key="3">
    <source>
        <dbReference type="ARBA" id="ARBA00012154"/>
    </source>
</evidence>
<dbReference type="AlphaFoldDB" id="A0A2N3LPB4"/>
<sequence>MGSDNMSLKEKSIVFIGFMGVGKTTIGSLVAKKLYRDFIDIDQEIEKEFDMPTTEIFKTFGEKVFREKEKNIIDFYSKQKLKIISVGGGAFLQEEIQKICLSNCIVFFLDLSWESWKERINLIIDSRPVLQGKSLDEIKELFYTRQQYYMNHHSKVETDNLDIESVADNIVDALKTAWELYDEH</sequence>
<evidence type="ECO:0000313" key="13">
    <source>
        <dbReference type="EMBL" id="PKR86456.1"/>
    </source>
</evidence>
<evidence type="ECO:0000256" key="8">
    <source>
        <dbReference type="ARBA" id="ARBA00022840"/>
    </source>
</evidence>
<gene>
    <name evidence="11" type="primary">aroK</name>
    <name evidence="13" type="ORF">CWO92_05010</name>
</gene>
<keyword evidence="11" id="KW-0460">Magnesium</keyword>
<comment type="subcellular location">
    <subcellularLocation>
        <location evidence="11">Cytoplasm</location>
    </subcellularLocation>
</comment>
<keyword evidence="9 11" id="KW-0057">Aromatic amino acid biosynthesis</keyword>
<name>A0A2N3LPB4_9BACI</name>
<dbReference type="InterPro" id="IPR023000">
    <property type="entry name" value="Shikimate_kinase_CS"/>
</dbReference>
<proteinExistence type="inferred from homology"/>
<feature type="binding site" evidence="11">
    <location>
        <position position="88"/>
    </location>
    <ligand>
        <name>substrate</name>
    </ligand>
</feature>
<dbReference type="EC" id="2.7.1.71" evidence="3 11"/>
<dbReference type="PROSITE" id="PS01128">
    <property type="entry name" value="SHIKIMATE_KINASE"/>
    <property type="match status" value="1"/>
</dbReference>
<dbReference type="HAMAP" id="MF_00109">
    <property type="entry name" value="Shikimate_kinase"/>
    <property type="match status" value="1"/>
</dbReference>
<comment type="cofactor">
    <cofactor evidence="11">
        <name>Mg(2+)</name>
        <dbReference type="ChEBI" id="CHEBI:18420"/>
    </cofactor>
    <text evidence="11">Binds 1 Mg(2+) ion per subunit.</text>
</comment>
<dbReference type="UniPathway" id="UPA00053">
    <property type="reaction ID" value="UER00088"/>
</dbReference>
<dbReference type="SUPFAM" id="SSF52540">
    <property type="entry name" value="P-loop containing nucleoside triphosphate hydrolases"/>
    <property type="match status" value="1"/>
</dbReference>
<dbReference type="GO" id="GO:0004765">
    <property type="term" value="F:shikimate kinase activity"/>
    <property type="evidence" value="ECO:0007669"/>
    <property type="project" value="UniProtKB-UniRule"/>
</dbReference>
<protein>
    <recommendedName>
        <fullName evidence="3 11">Shikimate kinase</fullName>
        <shortName evidence="11">SK</shortName>
        <ecNumber evidence="3 11">2.7.1.71</ecNumber>
    </recommendedName>
</protein>
<dbReference type="GO" id="GO:0005524">
    <property type="term" value="F:ATP binding"/>
    <property type="evidence" value="ECO:0007669"/>
    <property type="project" value="UniProtKB-UniRule"/>
</dbReference>
<feature type="binding site" evidence="11">
    <location>
        <begin position="20"/>
        <end position="25"/>
    </location>
    <ligand>
        <name>ATP</name>
        <dbReference type="ChEBI" id="CHEBI:30616"/>
    </ligand>
</feature>
<feature type="binding site" evidence="11">
    <location>
        <position position="66"/>
    </location>
    <ligand>
        <name>substrate</name>
    </ligand>
</feature>
<evidence type="ECO:0000256" key="1">
    <source>
        <dbReference type="ARBA" id="ARBA00004842"/>
    </source>
</evidence>
<keyword evidence="14" id="KW-1185">Reference proteome</keyword>
<reference evidence="13 14" key="1">
    <citation type="submission" date="2017-11" db="EMBL/GenBank/DDBJ databases">
        <title>Bacillus camelliae sp. nov., isolated from pu'er tea.</title>
        <authorList>
            <person name="Niu L."/>
        </authorList>
    </citation>
    <scope>NUCLEOTIDE SEQUENCE [LARGE SCALE GENOMIC DNA]</scope>
    <source>
        <strain evidence="13 14">7578-1</strain>
    </source>
</reference>
<comment type="subunit">
    <text evidence="11">Monomer.</text>
</comment>
<comment type="function">
    <text evidence="11">Catalyzes the specific phosphorylation of the 3-hydroxyl group of shikimic acid using ATP as a cosubstrate.</text>
</comment>
<keyword evidence="4 11" id="KW-0028">Amino-acid biosynthesis</keyword>
<dbReference type="PANTHER" id="PTHR21087">
    <property type="entry name" value="SHIKIMATE KINASE"/>
    <property type="match status" value="1"/>
</dbReference>
<keyword evidence="11" id="KW-0963">Cytoplasm</keyword>
<keyword evidence="12" id="KW-0812">Transmembrane</keyword>
<dbReference type="InterPro" id="IPR031322">
    <property type="entry name" value="Shikimate/glucono_kinase"/>
</dbReference>